<dbReference type="PANTHER" id="PTHR12363:SF44">
    <property type="entry name" value="ARM REPEAT SUPERFAMILY PROTEIN"/>
    <property type="match status" value="1"/>
</dbReference>
<evidence type="ECO:0000313" key="3">
    <source>
        <dbReference type="Proteomes" id="UP001179952"/>
    </source>
</evidence>
<accession>A0AAV9B356</accession>
<keyword evidence="3" id="KW-1185">Reference proteome</keyword>
<dbReference type="InterPro" id="IPR051345">
    <property type="entry name" value="Importin_beta-like_NTR"/>
</dbReference>
<evidence type="ECO:0000313" key="2">
    <source>
        <dbReference type="EMBL" id="KAK1270499.1"/>
    </source>
</evidence>
<dbReference type="Proteomes" id="UP001179952">
    <property type="component" value="Unassembled WGS sequence"/>
</dbReference>
<gene>
    <name evidence="2" type="ORF">QJS04_geneDACA021036</name>
</gene>
<proteinExistence type="predicted"/>
<dbReference type="InterPro" id="IPR057941">
    <property type="entry name" value="TPR_TNPO3_IPO13_2nd"/>
</dbReference>
<dbReference type="GO" id="GO:0006606">
    <property type="term" value="P:protein import into nucleus"/>
    <property type="evidence" value="ECO:0007669"/>
    <property type="project" value="TreeGrafter"/>
</dbReference>
<dbReference type="Gene3D" id="1.25.10.10">
    <property type="entry name" value="Leucine-rich Repeat Variant"/>
    <property type="match status" value="1"/>
</dbReference>
<dbReference type="FunFam" id="1.25.10.10:FF:000450">
    <property type="entry name" value="ARM repeat superfamily protein"/>
    <property type="match status" value="1"/>
</dbReference>
<dbReference type="AlphaFoldDB" id="A0AAV9B356"/>
<dbReference type="GO" id="GO:0005737">
    <property type="term" value="C:cytoplasm"/>
    <property type="evidence" value="ECO:0007669"/>
    <property type="project" value="TreeGrafter"/>
</dbReference>
<dbReference type="InterPro" id="IPR013598">
    <property type="entry name" value="Exportin-1/Importin-b-like"/>
</dbReference>
<protein>
    <recommendedName>
        <fullName evidence="1">Exportin-1/Importin-beta-like domain-containing protein</fullName>
    </recommendedName>
</protein>
<dbReference type="Pfam" id="PF08389">
    <property type="entry name" value="Xpo1"/>
    <property type="match status" value="1"/>
</dbReference>
<dbReference type="InterPro" id="IPR016024">
    <property type="entry name" value="ARM-type_fold"/>
</dbReference>
<dbReference type="EMBL" id="JAUJYN010000005">
    <property type="protein sequence ID" value="KAK1270499.1"/>
    <property type="molecule type" value="Genomic_DNA"/>
</dbReference>
<dbReference type="SUPFAM" id="SSF48371">
    <property type="entry name" value="ARM repeat"/>
    <property type="match status" value="1"/>
</dbReference>
<dbReference type="Pfam" id="PF24138">
    <property type="entry name" value="TPR_TNPO3_IPO13_2nd"/>
    <property type="match status" value="1"/>
</dbReference>
<organism evidence="2 3">
    <name type="scientific">Acorus gramineus</name>
    <name type="common">Dwarf sweet flag</name>
    <dbReference type="NCBI Taxonomy" id="55184"/>
    <lineage>
        <taxon>Eukaryota</taxon>
        <taxon>Viridiplantae</taxon>
        <taxon>Streptophyta</taxon>
        <taxon>Embryophyta</taxon>
        <taxon>Tracheophyta</taxon>
        <taxon>Spermatophyta</taxon>
        <taxon>Magnoliopsida</taxon>
        <taxon>Liliopsida</taxon>
        <taxon>Acoraceae</taxon>
        <taxon>Acorus</taxon>
    </lineage>
</organism>
<dbReference type="PANTHER" id="PTHR12363">
    <property type="entry name" value="TRANSPORTIN 3 AND IMPORTIN 13"/>
    <property type="match status" value="1"/>
</dbReference>
<evidence type="ECO:0000259" key="1">
    <source>
        <dbReference type="Pfam" id="PF08389"/>
    </source>
</evidence>
<comment type="caution">
    <text evidence="2">The sequence shown here is derived from an EMBL/GenBank/DDBJ whole genome shotgun (WGS) entry which is preliminary data.</text>
</comment>
<reference evidence="2" key="2">
    <citation type="submission" date="2023-06" db="EMBL/GenBank/DDBJ databases">
        <authorList>
            <person name="Ma L."/>
            <person name="Liu K.-W."/>
            <person name="Li Z."/>
            <person name="Hsiao Y.-Y."/>
            <person name="Qi Y."/>
            <person name="Fu T."/>
            <person name="Tang G."/>
            <person name="Zhang D."/>
            <person name="Sun W.-H."/>
            <person name="Liu D.-K."/>
            <person name="Li Y."/>
            <person name="Chen G.-Z."/>
            <person name="Liu X.-D."/>
            <person name="Liao X.-Y."/>
            <person name="Jiang Y.-T."/>
            <person name="Yu X."/>
            <person name="Hao Y."/>
            <person name="Huang J."/>
            <person name="Zhao X.-W."/>
            <person name="Ke S."/>
            <person name="Chen Y.-Y."/>
            <person name="Wu W.-L."/>
            <person name="Hsu J.-L."/>
            <person name="Lin Y.-F."/>
            <person name="Huang M.-D."/>
            <person name="Li C.-Y."/>
            <person name="Huang L."/>
            <person name="Wang Z.-W."/>
            <person name="Zhao X."/>
            <person name="Zhong W.-Y."/>
            <person name="Peng D.-H."/>
            <person name="Ahmad S."/>
            <person name="Lan S."/>
            <person name="Zhang J.-S."/>
            <person name="Tsai W.-C."/>
            <person name="Van De Peer Y."/>
            <person name="Liu Z.-J."/>
        </authorList>
    </citation>
    <scope>NUCLEOTIDE SEQUENCE</scope>
    <source>
        <strain evidence="2">SCP</strain>
        <tissue evidence="2">Leaves</tissue>
    </source>
</reference>
<name>A0AAV9B356_ACOGR</name>
<feature type="domain" description="Exportin-1/Importin-beta-like" evidence="1">
    <location>
        <begin position="105"/>
        <end position="262"/>
    </location>
</feature>
<dbReference type="InterPro" id="IPR011989">
    <property type="entry name" value="ARM-like"/>
</dbReference>
<reference evidence="2" key="1">
    <citation type="journal article" date="2023" name="Nat. Commun.">
        <title>Diploid and tetraploid genomes of Acorus and the evolution of monocots.</title>
        <authorList>
            <person name="Ma L."/>
            <person name="Liu K.W."/>
            <person name="Li Z."/>
            <person name="Hsiao Y.Y."/>
            <person name="Qi Y."/>
            <person name="Fu T."/>
            <person name="Tang G.D."/>
            <person name="Zhang D."/>
            <person name="Sun W.H."/>
            <person name="Liu D.K."/>
            <person name="Li Y."/>
            <person name="Chen G.Z."/>
            <person name="Liu X.D."/>
            <person name="Liao X.Y."/>
            <person name="Jiang Y.T."/>
            <person name="Yu X."/>
            <person name="Hao Y."/>
            <person name="Huang J."/>
            <person name="Zhao X.W."/>
            <person name="Ke S."/>
            <person name="Chen Y.Y."/>
            <person name="Wu W.L."/>
            <person name="Hsu J.L."/>
            <person name="Lin Y.F."/>
            <person name="Huang M.D."/>
            <person name="Li C.Y."/>
            <person name="Huang L."/>
            <person name="Wang Z.W."/>
            <person name="Zhao X."/>
            <person name="Zhong W.Y."/>
            <person name="Peng D.H."/>
            <person name="Ahmad S."/>
            <person name="Lan S."/>
            <person name="Zhang J.S."/>
            <person name="Tsai W.C."/>
            <person name="Van de Peer Y."/>
            <person name="Liu Z.J."/>
        </authorList>
    </citation>
    <scope>NUCLEOTIDE SEQUENCE</scope>
    <source>
        <strain evidence="2">SCP</strain>
    </source>
</reference>
<sequence>MEMEVMKVAQAVHVLNHDSESCNRVAANQWLVQFQKSDAAWEVVTSVLASPDSPPSSPPNFELEFFSAQILKRKIQNEGYYLQLAAKDALLNALLVAAKRFCSGPPQLLTQICLALSALILRAVEYKKPIEQLFLSLHKLQGQEHGDLAVLEMLTVLPEEVIEEHNIDRTVNADHRSQFARELLSHTPTVLAFLMQQTEPQVENGIQLQERNRKMLRCLLSWVRAGCFSETPQSLLPTHPILNFVFNALQVSSSFDVAIEVLTELVSRYEGLPQVLLLRIPFLKEVLLVPALGNRDEQVIGGLACLMSEIGQAAPALIAEGGTEALVLADALLSCVAFPSEDWEIVDSTLQFWCSLVNYLLGLELDEENNRKVVEDVFSPVFSALLDALLLRAQIDDPDFDDNSGALDIPNSLTHFRANLEELFVDIYHLLGSTTFVQKIFYGVWASENMSIPWVVVETRMFALNTVAESVLQDGHPFDFSVITRLITILSSKVPDELRGFMGFVYKSVADVVGSYSKWISSSQSNIRPLLIFCASGISESMSSHACSSALRKICEDASAINHEPSNLEILIWIGEGLDKRNLPLQEEEEIVTAITLIINSVPNNELKKNYLARLLSSSYGTIEALINAESEHSPRRDPAAYTQALNSAVRGLYRMGAVFTHLAAPVPADNIIDDTILALLGVFWPPLETLFRSVHMENGSLSTAACRSLSQAIQSSGQHFLLLLPKVLDCLSTNFLSFQNHECYIRTAAVVIEEFGHREEYGPLFISTFERFTSASSVVALNSSYICDQEPDLVEAYTNFTSTFIRCCPKEVVAASCSLIEMSFQKAAICCTAMHRGAALAAMSYMSCFLEVGLTSLLETLACSNEDSLSAATIQVLSHSGEGLISNVVYALLGVSAMSRVHKSATILQQVAAICSLSERTTWKAILCWESLHGWLHSTVQALPVEYLKQGEADFIVPTWLKVLASAASDYLESKTCNGAKDDHGHMKGKGGKALKRIIRDFADTHRNIPNLT</sequence>